<feature type="region of interest" description="Disordered" evidence="1">
    <location>
        <begin position="107"/>
        <end position="158"/>
    </location>
</feature>
<organism evidence="3 4">
    <name type="scientific">Streptomyces albus</name>
    <dbReference type="NCBI Taxonomy" id="1888"/>
    <lineage>
        <taxon>Bacteria</taxon>
        <taxon>Bacillati</taxon>
        <taxon>Actinomycetota</taxon>
        <taxon>Actinomycetes</taxon>
        <taxon>Kitasatosporales</taxon>
        <taxon>Streptomycetaceae</taxon>
        <taxon>Streptomyces</taxon>
    </lineage>
</organism>
<sequence>MSLHDLVRQEAVARMTRGQRLDQLRALRLYFQRPEQPGFLVSETVEGPMVPVFTSWERLALFAGACAWASTTAEDLMELLPEGVRALVDPLGPRPFLLDAAMADVSGEDVEPAGGVKPAEDKEPAEDAEPVGGAEPADGVGPADSVGPEDAGASRGGA</sequence>
<dbReference type="AlphaFoldDB" id="A0A6C1CDV6"/>
<comment type="caution">
    <text evidence="3">The sequence shown here is derived from an EMBL/GenBank/DDBJ whole genome shotgun (WGS) entry which is preliminary data.</text>
</comment>
<dbReference type="EMBL" id="RCIY01000090">
    <property type="protein sequence ID" value="TGG77683.1"/>
    <property type="molecule type" value="Genomic_DNA"/>
</dbReference>
<dbReference type="Pfam" id="PF07179">
    <property type="entry name" value="SseB"/>
    <property type="match status" value="1"/>
</dbReference>
<evidence type="ECO:0000256" key="1">
    <source>
        <dbReference type="SAM" id="MobiDB-lite"/>
    </source>
</evidence>
<dbReference type="Proteomes" id="UP000298111">
    <property type="component" value="Unassembled WGS sequence"/>
</dbReference>
<protein>
    <submittedName>
        <fullName evidence="3">SseB family protein</fullName>
    </submittedName>
</protein>
<accession>A0A6C1CDV6</accession>
<evidence type="ECO:0000313" key="3">
    <source>
        <dbReference type="EMBL" id="TGG77683.1"/>
    </source>
</evidence>
<reference evidence="3 4" key="1">
    <citation type="submission" date="2018-10" db="EMBL/GenBank/DDBJ databases">
        <title>Isolation of pseudouridimycin from Streptomyces albus DSM 40763.</title>
        <authorList>
            <person name="Rosenqvist P."/>
            <person name="Metsae-Ketelae M."/>
            <person name="Virta P."/>
        </authorList>
    </citation>
    <scope>NUCLEOTIDE SEQUENCE [LARGE SCALE GENOMIC DNA]</scope>
    <source>
        <strain evidence="3 4">DSM 40763</strain>
    </source>
</reference>
<evidence type="ECO:0000259" key="2">
    <source>
        <dbReference type="Pfam" id="PF07179"/>
    </source>
</evidence>
<evidence type="ECO:0000313" key="4">
    <source>
        <dbReference type="Proteomes" id="UP000298111"/>
    </source>
</evidence>
<proteinExistence type="predicted"/>
<gene>
    <name evidence="3" type="ORF">D8771_26795</name>
</gene>
<dbReference type="InterPro" id="IPR009839">
    <property type="entry name" value="SseB_N"/>
</dbReference>
<name>A0A6C1CDV6_9ACTN</name>
<feature type="domain" description="SseB protein N-terminal" evidence="2">
    <location>
        <begin position="31"/>
        <end position="100"/>
    </location>
</feature>